<reference evidence="18" key="2">
    <citation type="submission" date="2022-01" db="EMBL/GenBank/DDBJ databases">
        <authorList>
            <person name="Yamashiro T."/>
            <person name="Shiraishi A."/>
            <person name="Satake H."/>
            <person name="Nakayama K."/>
        </authorList>
    </citation>
    <scope>NUCLEOTIDE SEQUENCE</scope>
</reference>
<proteinExistence type="inferred from homology"/>
<dbReference type="Proteomes" id="UP001151760">
    <property type="component" value="Unassembled WGS sequence"/>
</dbReference>
<evidence type="ECO:0000256" key="14">
    <source>
        <dbReference type="ARBA" id="ARBA00023015"/>
    </source>
</evidence>
<evidence type="ECO:0000256" key="2">
    <source>
        <dbReference type="ARBA" id="ARBA00001968"/>
    </source>
</evidence>
<evidence type="ECO:0000256" key="3">
    <source>
        <dbReference type="ARBA" id="ARBA00004123"/>
    </source>
</evidence>
<evidence type="ECO:0000256" key="6">
    <source>
        <dbReference type="ARBA" id="ARBA00011757"/>
    </source>
</evidence>
<accession>A0ABQ5IC21</accession>
<evidence type="ECO:0000256" key="16">
    <source>
        <dbReference type="ARBA" id="ARBA00023242"/>
    </source>
</evidence>
<dbReference type="EMBL" id="BQNB010020604">
    <property type="protein sequence ID" value="GJT97698.1"/>
    <property type="molecule type" value="Genomic_DNA"/>
</dbReference>
<comment type="caution">
    <text evidence="18">The sequence shown here is derived from an EMBL/GenBank/DDBJ whole genome shotgun (WGS) entry which is preliminary data.</text>
</comment>
<dbReference type="Pfam" id="PF04857">
    <property type="entry name" value="CAF1"/>
    <property type="match status" value="1"/>
</dbReference>
<keyword evidence="9" id="KW-0540">Nuclease</keyword>
<sequence length="264" mass="29771">MPVIIRSVYSHNLESEFRIIESILDDYPYISMDTEFPGVVFRQTHPRHPSPSEHYTLLKKNVDVLKLIQVGLTLTDSDGNLPNLGQTNGDVYIWEFNFKDFDVLRDMHVSDSIELLVKQGVDFRRNNECGISSVKFSELVMSSGMVCANGDVCWVTFHSGYDFGYLVKVLTGRVLPDELSGFIEVLRSFFGERVYDVKHMMRFCDGVYGGLEKAAQLVGVNREAGKCHQAGSDSLLTWRVFEKIRGRCNGGYARCAGVLFGLDV</sequence>
<evidence type="ECO:0000256" key="9">
    <source>
        <dbReference type="ARBA" id="ARBA00022722"/>
    </source>
</evidence>
<keyword evidence="19" id="KW-1185">Reference proteome</keyword>
<dbReference type="InterPro" id="IPR039637">
    <property type="entry name" value="CNOT7/CNOT8/Pop2"/>
</dbReference>
<keyword evidence="15" id="KW-0804">Transcription</keyword>
<protein>
    <recommendedName>
        <fullName evidence="7">poly(A)-specific ribonuclease</fullName>
        <ecNumber evidence="7">3.1.13.4</ecNumber>
    </recommendedName>
</protein>
<keyword evidence="12" id="KW-0269">Exonuclease</keyword>
<name>A0ABQ5IC21_9ASTR</name>
<evidence type="ECO:0000256" key="15">
    <source>
        <dbReference type="ARBA" id="ARBA00023163"/>
    </source>
</evidence>
<dbReference type="PANTHER" id="PTHR10797">
    <property type="entry name" value="CCR4-NOT TRANSCRIPTION COMPLEX SUBUNIT"/>
    <property type="match status" value="1"/>
</dbReference>
<evidence type="ECO:0000256" key="1">
    <source>
        <dbReference type="ARBA" id="ARBA00001663"/>
    </source>
</evidence>
<evidence type="ECO:0000256" key="5">
    <source>
        <dbReference type="ARBA" id="ARBA00008372"/>
    </source>
</evidence>
<dbReference type="InterPro" id="IPR006941">
    <property type="entry name" value="RNase_CAF1"/>
</dbReference>
<dbReference type="EC" id="3.1.13.4" evidence="7"/>
<evidence type="ECO:0000256" key="13">
    <source>
        <dbReference type="ARBA" id="ARBA00022884"/>
    </source>
</evidence>
<keyword evidence="16" id="KW-0539">Nucleus</keyword>
<evidence type="ECO:0000256" key="12">
    <source>
        <dbReference type="ARBA" id="ARBA00022839"/>
    </source>
</evidence>
<evidence type="ECO:0000256" key="8">
    <source>
        <dbReference type="ARBA" id="ARBA00022490"/>
    </source>
</evidence>
<evidence type="ECO:0000256" key="17">
    <source>
        <dbReference type="ARBA" id="ARBA00025148"/>
    </source>
</evidence>
<keyword evidence="14" id="KW-0805">Transcription regulation</keyword>
<reference evidence="18" key="1">
    <citation type="journal article" date="2022" name="Int. J. Mol. Sci.">
        <title>Draft Genome of Tanacetum Coccineum: Genomic Comparison of Closely Related Tanacetum-Family Plants.</title>
        <authorList>
            <person name="Yamashiro T."/>
            <person name="Shiraishi A."/>
            <person name="Nakayama K."/>
            <person name="Satake H."/>
        </authorList>
    </citation>
    <scope>NUCLEOTIDE SEQUENCE</scope>
</reference>
<keyword evidence="8" id="KW-0963">Cytoplasm</keyword>
<evidence type="ECO:0000256" key="7">
    <source>
        <dbReference type="ARBA" id="ARBA00012161"/>
    </source>
</evidence>
<dbReference type="SUPFAM" id="SSF53098">
    <property type="entry name" value="Ribonuclease H-like"/>
    <property type="match status" value="1"/>
</dbReference>
<keyword evidence="10" id="KW-0479">Metal-binding</keyword>
<dbReference type="Gene3D" id="3.30.420.10">
    <property type="entry name" value="Ribonuclease H-like superfamily/Ribonuclease H"/>
    <property type="match status" value="1"/>
</dbReference>
<evidence type="ECO:0000313" key="18">
    <source>
        <dbReference type="EMBL" id="GJT97698.1"/>
    </source>
</evidence>
<comment type="function">
    <text evidence="17">Ubiquitous transcription factor required for a diverse set of processes. It is a component of the CCR4 complex involved in the control of gene expression.</text>
</comment>
<comment type="catalytic activity">
    <reaction evidence="1">
        <text>Exonucleolytic cleavage of poly(A) to 5'-AMP.</text>
        <dbReference type="EC" id="3.1.13.4"/>
    </reaction>
</comment>
<dbReference type="InterPro" id="IPR036397">
    <property type="entry name" value="RNaseH_sf"/>
</dbReference>
<comment type="cofactor">
    <cofactor evidence="2">
        <name>a divalent metal cation</name>
        <dbReference type="ChEBI" id="CHEBI:60240"/>
    </cofactor>
</comment>
<organism evidence="18 19">
    <name type="scientific">Tanacetum coccineum</name>
    <dbReference type="NCBI Taxonomy" id="301880"/>
    <lineage>
        <taxon>Eukaryota</taxon>
        <taxon>Viridiplantae</taxon>
        <taxon>Streptophyta</taxon>
        <taxon>Embryophyta</taxon>
        <taxon>Tracheophyta</taxon>
        <taxon>Spermatophyta</taxon>
        <taxon>Magnoliopsida</taxon>
        <taxon>eudicotyledons</taxon>
        <taxon>Gunneridae</taxon>
        <taxon>Pentapetalae</taxon>
        <taxon>asterids</taxon>
        <taxon>campanulids</taxon>
        <taxon>Asterales</taxon>
        <taxon>Asteraceae</taxon>
        <taxon>Asteroideae</taxon>
        <taxon>Anthemideae</taxon>
        <taxon>Anthemidinae</taxon>
        <taxon>Tanacetum</taxon>
    </lineage>
</organism>
<evidence type="ECO:0000313" key="19">
    <source>
        <dbReference type="Proteomes" id="UP001151760"/>
    </source>
</evidence>
<evidence type="ECO:0000256" key="11">
    <source>
        <dbReference type="ARBA" id="ARBA00022801"/>
    </source>
</evidence>
<comment type="similarity">
    <text evidence="5">Belongs to the CAF1 family.</text>
</comment>
<evidence type="ECO:0000256" key="10">
    <source>
        <dbReference type="ARBA" id="ARBA00022723"/>
    </source>
</evidence>
<comment type="subunit">
    <text evidence="6">Component of the CCR4-NOT complex, at least composed of CRR4 and CAF1 proteins.</text>
</comment>
<dbReference type="InterPro" id="IPR012337">
    <property type="entry name" value="RNaseH-like_sf"/>
</dbReference>
<gene>
    <name evidence="18" type="ORF">Tco_1093216</name>
</gene>
<evidence type="ECO:0000256" key="4">
    <source>
        <dbReference type="ARBA" id="ARBA00004496"/>
    </source>
</evidence>
<keyword evidence="11" id="KW-0378">Hydrolase</keyword>
<comment type="subcellular location">
    <subcellularLocation>
        <location evidence="4">Cytoplasm</location>
    </subcellularLocation>
    <subcellularLocation>
        <location evidence="3">Nucleus</location>
    </subcellularLocation>
</comment>
<keyword evidence="13" id="KW-0694">RNA-binding</keyword>